<dbReference type="InterPro" id="IPR020479">
    <property type="entry name" value="HD_metazoa"/>
</dbReference>
<gene>
    <name evidence="10" type="primary">vent</name>
</gene>
<dbReference type="SUPFAM" id="SSF46689">
    <property type="entry name" value="Homeodomain-like"/>
    <property type="match status" value="1"/>
</dbReference>
<evidence type="ECO:0000313" key="10">
    <source>
        <dbReference type="Ensembl" id="ENSOTSP00005096893.1"/>
    </source>
</evidence>
<dbReference type="PROSITE" id="PS50071">
    <property type="entry name" value="HOMEOBOX_2"/>
    <property type="match status" value="1"/>
</dbReference>
<dbReference type="Pfam" id="PF00046">
    <property type="entry name" value="Homeodomain"/>
    <property type="match status" value="1"/>
</dbReference>
<evidence type="ECO:0000259" key="9">
    <source>
        <dbReference type="PROSITE" id="PS50071"/>
    </source>
</evidence>
<protein>
    <recommendedName>
        <fullName evidence="9">Homeobox domain-containing protein</fullName>
    </recommendedName>
</protein>
<keyword evidence="4 6" id="KW-0539">Nucleus</keyword>
<dbReference type="AlphaFoldDB" id="A0A8C8JRD9"/>
<reference evidence="10" key="1">
    <citation type="submission" date="2025-08" db="UniProtKB">
        <authorList>
            <consortium name="Ensembl"/>
        </authorList>
    </citation>
    <scope>IDENTIFICATION</scope>
</reference>
<keyword evidence="3 6" id="KW-0371">Homeobox</keyword>
<dbReference type="GeneTree" id="ENSGT00940000165215"/>
<dbReference type="Gene3D" id="1.10.10.60">
    <property type="entry name" value="Homeodomain-like"/>
    <property type="match status" value="1"/>
</dbReference>
<dbReference type="PRINTS" id="PR00024">
    <property type="entry name" value="HOMEOBOX"/>
</dbReference>
<feature type="domain" description="Homeobox" evidence="9">
    <location>
        <begin position="110"/>
        <end position="170"/>
    </location>
</feature>
<evidence type="ECO:0000256" key="4">
    <source>
        <dbReference type="ARBA" id="ARBA00023242"/>
    </source>
</evidence>
<dbReference type="CDD" id="cd00086">
    <property type="entry name" value="homeodomain"/>
    <property type="match status" value="1"/>
</dbReference>
<dbReference type="GO" id="GO:0000981">
    <property type="term" value="F:DNA-binding transcription factor activity, RNA polymerase II-specific"/>
    <property type="evidence" value="ECO:0007669"/>
    <property type="project" value="InterPro"/>
</dbReference>
<dbReference type="InterPro" id="IPR050848">
    <property type="entry name" value="Homeobox_TF"/>
</dbReference>
<keyword evidence="2 6" id="KW-0238">DNA-binding</keyword>
<comment type="similarity">
    <text evidence="5">Belongs to the BAR homeobox family.</text>
</comment>
<accession>A0A8C8JRD9</accession>
<dbReference type="InterPro" id="IPR001356">
    <property type="entry name" value="HD"/>
</dbReference>
<evidence type="ECO:0000256" key="8">
    <source>
        <dbReference type="SAM" id="MobiDB-lite"/>
    </source>
</evidence>
<evidence type="ECO:0000256" key="7">
    <source>
        <dbReference type="RuleBase" id="RU000682"/>
    </source>
</evidence>
<reference evidence="10" key="2">
    <citation type="submission" date="2025-09" db="UniProtKB">
        <authorList>
            <consortium name="Ensembl"/>
        </authorList>
    </citation>
    <scope>IDENTIFICATION</scope>
</reference>
<dbReference type="PROSITE" id="PS00027">
    <property type="entry name" value="HOMEOBOX_1"/>
    <property type="match status" value="1"/>
</dbReference>
<evidence type="ECO:0000256" key="3">
    <source>
        <dbReference type="ARBA" id="ARBA00023155"/>
    </source>
</evidence>
<sequence>MANFSVEWLSQSIYNTSTDQVDIEEETTHDRTRSRMPCVVVPRAPSTYNQVAVEPKGPTEVILHVDMNELAAKDDYTPSSPNSSVLHIHSCGDTSGSESEVGDDSDGEYALHRRMRTKFTSDQICRLERTFNKHKYLGTTQRRKIAEKMKLSETQVKTWFQNRRMKLKREVQDLRPELFSPPASLLPPLVYAAPSFQHQAPGGQLHNFAQRTQALCPHHIQRVPLQQMIHGKPIHPMMLAPCYY</sequence>
<evidence type="ECO:0000256" key="6">
    <source>
        <dbReference type="PROSITE-ProRule" id="PRU00108"/>
    </source>
</evidence>
<dbReference type="InterPro" id="IPR009057">
    <property type="entry name" value="Homeodomain-like_sf"/>
</dbReference>
<feature type="region of interest" description="Disordered" evidence="8">
    <location>
        <begin position="74"/>
        <end position="106"/>
    </location>
</feature>
<comment type="subcellular location">
    <subcellularLocation>
        <location evidence="1 6 7">Nucleus</location>
    </subcellularLocation>
</comment>
<evidence type="ECO:0000313" key="11">
    <source>
        <dbReference type="Proteomes" id="UP000694402"/>
    </source>
</evidence>
<dbReference type="GO" id="GO:0003677">
    <property type="term" value="F:DNA binding"/>
    <property type="evidence" value="ECO:0007669"/>
    <property type="project" value="UniProtKB-UniRule"/>
</dbReference>
<evidence type="ECO:0000256" key="5">
    <source>
        <dbReference type="ARBA" id="ARBA00038196"/>
    </source>
</evidence>
<dbReference type="PANTHER" id="PTHR24333:SF5">
    <property type="entry name" value="VENT HOMEOBOX"/>
    <property type="match status" value="1"/>
</dbReference>
<evidence type="ECO:0000256" key="1">
    <source>
        <dbReference type="ARBA" id="ARBA00004123"/>
    </source>
</evidence>
<evidence type="ECO:0000256" key="2">
    <source>
        <dbReference type="ARBA" id="ARBA00023125"/>
    </source>
</evidence>
<dbReference type="Ensembl" id="ENSOTST00005104914.2">
    <property type="protein sequence ID" value="ENSOTSP00005096893.1"/>
    <property type="gene ID" value="ENSOTSG00005044927.2"/>
</dbReference>
<proteinExistence type="inferred from homology"/>
<organism evidence="10 11">
    <name type="scientific">Oncorhynchus tshawytscha</name>
    <name type="common">Chinook salmon</name>
    <name type="synonym">Salmo tshawytscha</name>
    <dbReference type="NCBI Taxonomy" id="74940"/>
    <lineage>
        <taxon>Eukaryota</taxon>
        <taxon>Metazoa</taxon>
        <taxon>Chordata</taxon>
        <taxon>Craniata</taxon>
        <taxon>Vertebrata</taxon>
        <taxon>Euteleostomi</taxon>
        <taxon>Actinopterygii</taxon>
        <taxon>Neopterygii</taxon>
        <taxon>Teleostei</taxon>
        <taxon>Protacanthopterygii</taxon>
        <taxon>Salmoniformes</taxon>
        <taxon>Salmonidae</taxon>
        <taxon>Salmoninae</taxon>
        <taxon>Oncorhynchus</taxon>
    </lineage>
</organism>
<dbReference type="GO" id="GO:0005634">
    <property type="term" value="C:nucleus"/>
    <property type="evidence" value="ECO:0007669"/>
    <property type="project" value="UniProtKB-SubCell"/>
</dbReference>
<dbReference type="SMART" id="SM00389">
    <property type="entry name" value="HOX"/>
    <property type="match status" value="1"/>
</dbReference>
<dbReference type="InterPro" id="IPR017970">
    <property type="entry name" value="Homeobox_CS"/>
</dbReference>
<feature type="DNA-binding region" description="Homeobox" evidence="6">
    <location>
        <begin position="112"/>
        <end position="171"/>
    </location>
</feature>
<keyword evidence="11" id="KW-1185">Reference proteome</keyword>
<dbReference type="PANTHER" id="PTHR24333">
    <property type="entry name" value="HOMEO BOX HB9 LIKE A-RELATED"/>
    <property type="match status" value="1"/>
</dbReference>
<name>A0A8C8JRD9_ONCTS</name>
<dbReference type="Proteomes" id="UP000694402">
    <property type="component" value="Unassembled WGS sequence"/>
</dbReference>